<sequence>MHSQSSPQDNLPQHSQQQQPTNQPPPPQQNTTQYYPVFYIQPNTFPLPNIPQLNRIEHKDSWFVCHPVMPDDPFFSYLSHVTNIIQKPQALQNEIPIKIEDDKELPQPIIQNQTKQIRRDQIKKQQRPPLLKNQIKIKEMAQNSKESDFQPCNCSQSSCLKRYCACFHSGRMCIDECQCKDCKNCEQFSEDRNFAINHVFKKCHRDKNVPVNELLSLQISYGCKCKATGCQKKYCECFKRGQLCGDLCSCEDCLNIPFNIINKGQLRKKINLQK</sequence>
<dbReference type="InterPro" id="IPR005172">
    <property type="entry name" value="CRC"/>
</dbReference>
<dbReference type="InterPro" id="IPR033467">
    <property type="entry name" value="Tesmin/TSO1-like_CXC"/>
</dbReference>
<dbReference type="PANTHER" id="PTHR12446">
    <property type="entry name" value="TESMIN/TSO1-RELATED"/>
    <property type="match status" value="1"/>
</dbReference>
<comment type="similarity">
    <text evidence="2">Belongs to the lin-54 family.</text>
</comment>
<evidence type="ECO:0000313" key="6">
    <source>
        <dbReference type="EMBL" id="CAD8069294.1"/>
    </source>
</evidence>
<organism evidence="6 7">
    <name type="scientific">Paramecium sonneborni</name>
    <dbReference type="NCBI Taxonomy" id="65129"/>
    <lineage>
        <taxon>Eukaryota</taxon>
        <taxon>Sar</taxon>
        <taxon>Alveolata</taxon>
        <taxon>Ciliophora</taxon>
        <taxon>Intramacronucleata</taxon>
        <taxon>Oligohymenophorea</taxon>
        <taxon>Peniculida</taxon>
        <taxon>Parameciidae</taxon>
        <taxon>Paramecium</taxon>
    </lineage>
</organism>
<reference evidence="6" key="1">
    <citation type="submission" date="2021-01" db="EMBL/GenBank/DDBJ databases">
        <authorList>
            <consortium name="Genoscope - CEA"/>
            <person name="William W."/>
        </authorList>
    </citation>
    <scope>NUCLEOTIDE SEQUENCE</scope>
</reference>
<gene>
    <name evidence="6" type="ORF">PSON_ATCC_30995.1.T0250177</name>
</gene>
<feature type="domain" description="CRC" evidence="5">
    <location>
        <begin position="148"/>
        <end position="258"/>
    </location>
</feature>
<dbReference type="AlphaFoldDB" id="A0A8S1M2U5"/>
<accession>A0A8S1M2U5</accession>
<comment type="subcellular location">
    <subcellularLocation>
        <location evidence="1">Nucleus</location>
    </subcellularLocation>
</comment>
<dbReference type="Pfam" id="PF03638">
    <property type="entry name" value="TCR"/>
    <property type="match status" value="2"/>
</dbReference>
<evidence type="ECO:0000256" key="2">
    <source>
        <dbReference type="ARBA" id="ARBA00007267"/>
    </source>
</evidence>
<dbReference type="Proteomes" id="UP000692954">
    <property type="component" value="Unassembled WGS sequence"/>
</dbReference>
<feature type="compositionally biased region" description="Low complexity" evidence="4">
    <location>
        <begin position="7"/>
        <end position="21"/>
    </location>
</feature>
<evidence type="ECO:0000313" key="7">
    <source>
        <dbReference type="Proteomes" id="UP000692954"/>
    </source>
</evidence>
<dbReference type="OrthoDB" id="6283463at2759"/>
<evidence type="ECO:0000256" key="4">
    <source>
        <dbReference type="SAM" id="MobiDB-lite"/>
    </source>
</evidence>
<evidence type="ECO:0000259" key="5">
    <source>
        <dbReference type="PROSITE" id="PS51634"/>
    </source>
</evidence>
<dbReference type="PROSITE" id="PS51634">
    <property type="entry name" value="CRC"/>
    <property type="match status" value="1"/>
</dbReference>
<name>A0A8S1M2U5_9CILI</name>
<dbReference type="GO" id="GO:0006355">
    <property type="term" value="P:regulation of DNA-templated transcription"/>
    <property type="evidence" value="ECO:0007669"/>
    <property type="project" value="TreeGrafter"/>
</dbReference>
<keyword evidence="3" id="KW-0539">Nucleus</keyword>
<proteinExistence type="inferred from homology"/>
<dbReference type="EMBL" id="CAJJDN010000025">
    <property type="protein sequence ID" value="CAD8069294.1"/>
    <property type="molecule type" value="Genomic_DNA"/>
</dbReference>
<dbReference type="PANTHER" id="PTHR12446:SF34">
    <property type="entry name" value="PROTEIN LIN-54 HOMOLOG"/>
    <property type="match status" value="1"/>
</dbReference>
<keyword evidence="7" id="KW-1185">Reference proteome</keyword>
<dbReference type="GO" id="GO:0005634">
    <property type="term" value="C:nucleus"/>
    <property type="evidence" value="ECO:0007669"/>
    <property type="project" value="UniProtKB-SubCell"/>
</dbReference>
<feature type="region of interest" description="Disordered" evidence="4">
    <location>
        <begin position="1"/>
        <end position="32"/>
    </location>
</feature>
<evidence type="ECO:0000256" key="1">
    <source>
        <dbReference type="ARBA" id="ARBA00004123"/>
    </source>
</evidence>
<evidence type="ECO:0000256" key="3">
    <source>
        <dbReference type="ARBA" id="ARBA00023242"/>
    </source>
</evidence>
<comment type="caution">
    <text evidence="6">The sequence shown here is derived from an EMBL/GenBank/DDBJ whole genome shotgun (WGS) entry which is preliminary data.</text>
</comment>
<dbReference type="SMART" id="SM01114">
    <property type="entry name" value="CXC"/>
    <property type="match status" value="2"/>
</dbReference>
<protein>
    <recommendedName>
        <fullName evidence="5">CRC domain-containing protein</fullName>
    </recommendedName>
</protein>
<dbReference type="InterPro" id="IPR028307">
    <property type="entry name" value="Lin-54_fam"/>
</dbReference>